<gene>
    <name evidence="2" type="ORF">QEH59_12775</name>
</gene>
<evidence type="ECO:0000313" key="3">
    <source>
        <dbReference type="Proteomes" id="UP001243717"/>
    </source>
</evidence>
<dbReference type="Pfam" id="PF18926">
    <property type="entry name" value="DUF5676"/>
    <property type="match status" value="1"/>
</dbReference>
<dbReference type="RefSeq" id="WP_308985762.1">
    <property type="nucleotide sequence ID" value="NZ_JARXIC010000021.1"/>
</dbReference>
<feature type="transmembrane region" description="Helical" evidence="1">
    <location>
        <begin position="59"/>
        <end position="85"/>
    </location>
</feature>
<protein>
    <submittedName>
        <fullName evidence="2">DUF5676 family membrane protein</fullName>
    </submittedName>
</protein>
<dbReference type="EMBL" id="JARXIC010000021">
    <property type="protein sequence ID" value="MDQ8195306.1"/>
    <property type="molecule type" value="Genomic_DNA"/>
</dbReference>
<reference evidence="2 3" key="1">
    <citation type="submission" date="2023-04" db="EMBL/GenBank/DDBJ databases">
        <title>A novel bacteria isolated from coastal sediment.</title>
        <authorList>
            <person name="Liu X.-J."/>
            <person name="Du Z.-J."/>
        </authorList>
    </citation>
    <scope>NUCLEOTIDE SEQUENCE [LARGE SCALE GENOMIC DNA]</scope>
    <source>
        <strain evidence="2 3">SDUM461004</strain>
    </source>
</reference>
<feature type="transmembrane region" description="Helical" evidence="1">
    <location>
        <begin position="12"/>
        <end position="39"/>
    </location>
</feature>
<dbReference type="Proteomes" id="UP001243717">
    <property type="component" value="Unassembled WGS sequence"/>
</dbReference>
<keyword evidence="3" id="KW-1185">Reference proteome</keyword>
<sequence>MYLHPKRFGMACAAAAGTFYLGCVLLMAVAGPVTLTLFFNGLFHGIDLRPILVEHVGFWMTLTGWINTVILSWLFGALVAVVYNFGHRPNHENS</sequence>
<accession>A0ABU1ANG9</accession>
<keyword evidence="1" id="KW-0472">Membrane</keyword>
<proteinExistence type="predicted"/>
<keyword evidence="1" id="KW-0812">Transmembrane</keyword>
<keyword evidence="1" id="KW-1133">Transmembrane helix</keyword>
<evidence type="ECO:0000256" key="1">
    <source>
        <dbReference type="SAM" id="Phobius"/>
    </source>
</evidence>
<organism evidence="2 3">
    <name type="scientific">Thalassobacterium sedimentorum</name>
    <dbReference type="NCBI Taxonomy" id="3041258"/>
    <lineage>
        <taxon>Bacteria</taxon>
        <taxon>Pseudomonadati</taxon>
        <taxon>Verrucomicrobiota</taxon>
        <taxon>Opitutia</taxon>
        <taxon>Puniceicoccales</taxon>
        <taxon>Coraliomargaritaceae</taxon>
        <taxon>Thalassobacterium</taxon>
    </lineage>
</organism>
<dbReference type="InterPro" id="IPR044020">
    <property type="entry name" value="DUF5676"/>
</dbReference>
<comment type="caution">
    <text evidence="2">The sequence shown here is derived from an EMBL/GenBank/DDBJ whole genome shotgun (WGS) entry which is preliminary data.</text>
</comment>
<name>A0ABU1ANG9_9BACT</name>
<evidence type="ECO:0000313" key="2">
    <source>
        <dbReference type="EMBL" id="MDQ8195306.1"/>
    </source>
</evidence>